<reference evidence="2 3" key="1">
    <citation type="submission" date="2016-11" db="EMBL/GenBank/DDBJ databases">
        <title>Whole genomes of Flavobacteriaceae.</title>
        <authorList>
            <person name="Stine C."/>
            <person name="Li C."/>
            <person name="Tadesse D."/>
        </authorList>
    </citation>
    <scope>NUCLEOTIDE SEQUENCE [LARGE SCALE GENOMIC DNA]</scope>
    <source>
        <strain evidence="2 3">DSM 15937</strain>
    </source>
</reference>
<protein>
    <submittedName>
        <fullName evidence="2">Uncharacterized protein</fullName>
    </submittedName>
</protein>
<evidence type="ECO:0000256" key="1">
    <source>
        <dbReference type="SAM" id="MobiDB-lite"/>
    </source>
</evidence>
<dbReference type="Proteomes" id="UP000198382">
    <property type="component" value="Unassembled WGS sequence"/>
</dbReference>
<dbReference type="RefSeq" id="WP_207556459.1">
    <property type="nucleotide sequence ID" value="NZ_MUGV01000036.1"/>
</dbReference>
<keyword evidence="3" id="KW-1185">Reference proteome</keyword>
<gene>
    <name evidence="2" type="ORF">B0A65_18810</name>
</gene>
<accession>A0ABX4BLD3</accession>
<name>A0ABX4BLD3_FLAFR</name>
<proteinExistence type="predicted"/>
<comment type="caution">
    <text evidence="2">The sequence shown here is derived from an EMBL/GenBank/DDBJ whole genome shotgun (WGS) entry which is preliminary data.</text>
</comment>
<evidence type="ECO:0000313" key="3">
    <source>
        <dbReference type="Proteomes" id="UP000198382"/>
    </source>
</evidence>
<feature type="non-terminal residue" evidence="2">
    <location>
        <position position="1"/>
    </location>
</feature>
<feature type="region of interest" description="Disordered" evidence="1">
    <location>
        <begin position="1"/>
        <end position="69"/>
    </location>
</feature>
<feature type="compositionally biased region" description="Basic and acidic residues" evidence="1">
    <location>
        <begin position="42"/>
        <end position="64"/>
    </location>
</feature>
<sequence>ITTSTTVIPKTRSKHQNTQPKTASPYDPQHPYKEPQSGPKDITGKDIEKDLIENDPSKGFETDRNTQNSNEVINHFFETIEPDQDNPVKRKFEIGQLGNEELKEDELTRDASRYGAPGYHKPSQQKF</sequence>
<feature type="region of interest" description="Disordered" evidence="1">
    <location>
        <begin position="101"/>
        <end position="127"/>
    </location>
</feature>
<dbReference type="EMBL" id="MUGV01000036">
    <property type="protein sequence ID" value="OXA76562.1"/>
    <property type="molecule type" value="Genomic_DNA"/>
</dbReference>
<evidence type="ECO:0000313" key="2">
    <source>
        <dbReference type="EMBL" id="OXA76562.1"/>
    </source>
</evidence>
<organism evidence="2 3">
    <name type="scientific">Flavobacterium frigidimaris</name>
    <dbReference type="NCBI Taxonomy" id="262320"/>
    <lineage>
        <taxon>Bacteria</taxon>
        <taxon>Pseudomonadati</taxon>
        <taxon>Bacteroidota</taxon>
        <taxon>Flavobacteriia</taxon>
        <taxon>Flavobacteriales</taxon>
        <taxon>Flavobacteriaceae</taxon>
        <taxon>Flavobacterium</taxon>
    </lineage>
</organism>